<comment type="cofactor">
    <cofactor evidence="2">
        <name>NAD(+)</name>
        <dbReference type="ChEBI" id="CHEBI:57540"/>
    </cofactor>
</comment>
<dbReference type="GO" id="GO:0005829">
    <property type="term" value="C:cytosol"/>
    <property type="evidence" value="ECO:0007669"/>
    <property type="project" value="TreeGrafter"/>
</dbReference>
<feature type="domain" description="NAD-dependent epimerase/dehydratase" evidence="12">
    <location>
        <begin position="2"/>
        <end position="123"/>
    </location>
</feature>
<evidence type="ECO:0000256" key="6">
    <source>
        <dbReference type="ARBA" id="ARBA00018569"/>
    </source>
</evidence>
<organism evidence="13 14">
    <name type="scientific">Pseudidiomarina donghaiensis</name>
    <dbReference type="NCBI Taxonomy" id="519452"/>
    <lineage>
        <taxon>Bacteria</taxon>
        <taxon>Pseudomonadati</taxon>
        <taxon>Pseudomonadota</taxon>
        <taxon>Gammaproteobacteria</taxon>
        <taxon>Alteromonadales</taxon>
        <taxon>Idiomarinaceae</taxon>
        <taxon>Pseudidiomarina</taxon>
    </lineage>
</organism>
<dbReference type="SUPFAM" id="SSF51735">
    <property type="entry name" value="NAD(P)-binding Rossmann-fold domains"/>
    <property type="match status" value="1"/>
</dbReference>
<evidence type="ECO:0000256" key="4">
    <source>
        <dbReference type="ARBA" id="ARBA00007637"/>
    </source>
</evidence>
<keyword evidence="8" id="KW-0299">Galactose metabolism</keyword>
<dbReference type="GO" id="GO:0006012">
    <property type="term" value="P:galactose metabolic process"/>
    <property type="evidence" value="ECO:0007669"/>
    <property type="project" value="UniProtKB-KW"/>
</dbReference>
<keyword evidence="7" id="KW-0520">NAD</keyword>
<evidence type="ECO:0000256" key="8">
    <source>
        <dbReference type="ARBA" id="ARBA00023144"/>
    </source>
</evidence>
<evidence type="ECO:0000256" key="9">
    <source>
        <dbReference type="ARBA" id="ARBA00023235"/>
    </source>
</evidence>
<evidence type="ECO:0000256" key="1">
    <source>
        <dbReference type="ARBA" id="ARBA00000083"/>
    </source>
</evidence>
<evidence type="ECO:0000313" key="13">
    <source>
        <dbReference type="EMBL" id="RUO49330.1"/>
    </source>
</evidence>
<evidence type="ECO:0000256" key="5">
    <source>
        <dbReference type="ARBA" id="ARBA00013189"/>
    </source>
</evidence>
<dbReference type="Gene3D" id="3.40.50.720">
    <property type="entry name" value="NAD(P)-binding Rossmann-like Domain"/>
    <property type="match status" value="1"/>
</dbReference>
<comment type="similarity">
    <text evidence="4">Belongs to the NAD(P)-dependent epimerase/dehydratase family.</text>
</comment>
<dbReference type="AlphaFoldDB" id="A0A432XKV3"/>
<proteinExistence type="inferred from homology"/>
<dbReference type="PANTHER" id="PTHR43725">
    <property type="entry name" value="UDP-GLUCOSE 4-EPIMERASE"/>
    <property type="match status" value="1"/>
</dbReference>
<reference evidence="14" key="1">
    <citation type="journal article" date="2018" name="Front. Microbiol.">
        <title>Genome-Based Analysis Reveals the Taxonomy and Diversity of the Family Idiomarinaceae.</title>
        <authorList>
            <person name="Liu Y."/>
            <person name="Lai Q."/>
            <person name="Shao Z."/>
        </authorList>
    </citation>
    <scope>NUCLEOTIDE SEQUENCE [LARGE SCALE GENOMIC DNA]</scope>
    <source>
        <strain evidence="14">908033</strain>
    </source>
</reference>
<protein>
    <recommendedName>
        <fullName evidence="6">UDP-glucose 4-epimerase</fullName>
        <ecNumber evidence="5">5.1.3.2</ecNumber>
    </recommendedName>
    <alternativeName>
        <fullName evidence="11">Galactowaldenase</fullName>
    </alternativeName>
    <alternativeName>
        <fullName evidence="10">UDP-galactose 4-epimerase</fullName>
    </alternativeName>
</protein>
<dbReference type="Proteomes" id="UP000286985">
    <property type="component" value="Unassembled WGS sequence"/>
</dbReference>
<dbReference type="GO" id="GO:0003978">
    <property type="term" value="F:UDP-glucose 4-epimerase activity"/>
    <property type="evidence" value="ECO:0007669"/>
    <property type="project" value="UniProtKB-EC"/>
</dbReference>
<sequence length="169" mass="16973">MILVTGGAGATGSRSVIELLQAGHEVLVLDNFSSGTVEALQAVAAATGRDFDCVKGDVRDGAFLQRVFRENAIASVVHCAFVGGTVAGVSGGSGLSPLECYENNLAGTLILLQVMEEFGLKRLSLEFGGAGGSGAGAVDGGADGSVAAVQRLVADVCAADAEWVATFSH</sequence>
<name>A0A432XKV3_9GAMM</name>
<dbReference type="Pfam" id="PF01370">
    <property type="entry name" value="Epimerase"/>
    <property type="match status" value="1"/>
</dbReference>
<dbReference type="PANTHER" id="PTHR43725:SF47">
    <property type="entry name" value="UDP-GLUCOSE 4-EPIMERASE"/>
    <property type="match status" value="1"/>
</dbReference>
<evidence type="ECO:0000256" key="7">
    <source>
        <dbReference type="ARBA" id="ARBA00023027"/>
    </source>
</evidence>
<dbReference type="OrthoDB" id="9803010at2"/>
<evidence type="ECO:0000256" key="2">
    <source>
        <dbReference type="ARBA" id="ARBA00001911"/>
    </source>
</evidence>
<dbReference type="InterPro" id="IPR036291">
    <property type="entry name" value="NAD(P)-bd_dom_sf"/>
</dbReference>
<dbReference type="InterPro" id="IPR001509">
    <property type="entry name" value="Epimerase_deHydtase"/>
</dbReference>
<comment type="pathway">
    <text evidence="3">Carbohydrate metabolism; galactose metabolism.</text>
</comment>
<keyword evidence="9" id="KW-0413">Isomerase</keyword>
<keyword evidence="14" id="KW-1185">Reference proteome</keyword>
<comment type="catalytic activity">
    <reaction evidence="1">
        <text>UDP-alpha-D-glucose = UDP-alpha-D-galactose</text>
        <dbReference type="Rhea" id="RHEA:22168"/>
        <dbReference type="ChEBI" id="CHEBI:58885"/>
        <dbReference type="ChEBI" id="CHEBI:66914"/>
        <dbReference type="EC" id="5.1.3.2"/>
    </reaction>
</comment>
<keyword evidence="8" id="KW-0119">Carbohydrate metabolism</keyword>
<dbReference type="RefSeq" id="WP_092837264.1">
    <property type="nucleotide sequence ID" value="NZ_FPCF01000001.1"/>
</dbReference>
<evidence type="ECO:0000259" key="12">
    <source>
        <dbReference type="Pfam" id="PF01370"/>
    </source>
</evidence>
<evidence type="ECO:0000256" key="11">
    <source>
        <dbReference type="ARBA" id="ARBA00033067"/>
    </source>
</evidence>
<evidence type="ECO:0000313" key="14">
    <source>
        <dbReference type="Proteomes" id="UP000286985"/>
    </source>
</evidence>
<dbReference type="EC" id="5.1.3.2" evidence="5"/>
<dbReference type="STRING" id="519452.SAMN04488139_0566"/>
<dbReference type="EMBL" id="PIPU01000001">
    <property type="protein sequence ID" value="RUO49330.1"/>
    <property type="molecule type" value="Genomic_DNA"/>
</dbReference>
<gene>
    <name evidence="13" type="ORF">CWE24_02155</name>
</gene>
<comment type="caution">
    <text evidence="13">The sequence shown here is derived from an EMBL/GenBank/DDBJ whole genome shotgun (WGS) entry which is preliminary data.</text>
</comment>
<accession>A0A432XKV3</accession>
<evidence type="ECO:0000256" key="3">
    <source>
        <dbReference type="ARBA" id="ARBA00004947"/>
    </source>
</evidence>
<evidence type="ECO:0000256" key="10">
    <source>
        <dbReference type="ARBA" id="ARBA00031367"/>
    </source>
</evidence>